<feature type="compositionally biased region" description="Basic and acidic residues" evidence="7">
    <location>
        <begin position="413"/>
        <end position="432"/>
    </location>
</feature>
<keyword evidence="2" id="KW-0813">Transport</keyword>
<dbReference type="Gene3D" id="1.20.1250.20">
    <property type="entry name" value="MFS general substrate transporter like domains"/>
    <property type="match status" value="2"/>
</dbReference>
<evidence type="ECO:0000313" key="11">
    <source>
        <dbReference type="Proteomes" id="UP001528823"/>
    </source>
</evidence>
<dbReference type="Pfam" id="PF07690">
    <property type="entry name" value="MFS_1"/>
    <property type="match status" value="1"/>
</dbReference>
<dbReference type="InterPro" id="IPR011701">
    <property type="entry name" value="MFS"/>
</dbReference>
<evidence type="ECO:0000256" key="7">
    <source>
        <dbReference type="SAM" id="MobiDB-lite"/>
    </source>
</evidence>
<sequence>MLISPLTDRRYRHLFSAQVIALFGSGLTTVALALLAHQLAGGEAGKVLGFALALKMVAYVVISPLISAFIQHFPRRAILVTLDLLRAAVVLVLPWVTEVWQIYLLVFLLNVFSAGFTPVFQATIPDIIKNKAQYTKALSLSRLAYDLENLLSPMAAAALITLMSFNMLFLLNTVAFLISAALVVTISIPDKVQHNGDLSFWSRANQGMKIYFKTPRLRGLLALFMAVAAAGAMQIVNTVVYVRTELDLGESWVALAFAAVGGGSMLAAFSIPFILKKLSERQTMLIGGSLMGVSMLLGLTLPEINVLLVLWWLIGVGTSMILTPVGQLLTLSCQESDRPAVFAAQFSLSHACWLIAYPLAGWLGAQFGMTVAFGVLGLTALISVGVAAGIWPKHDQYELEHTHEANEHNHWHVHDEHHQHDHEGWEGPESHSHPHRHTAVKHIHPFVIDDHHSRWP</sequence>
<dbReference type="RefSeq" id="WP_274687245.1">
    <property type="nucleotide sequence ID" value="NZ_JAPMOU010000002.1"/>
</dbReference>
<keyword evidence="3" id="KW-1003">Cell membrane</keyword>
<reference evidence="10 11" key="1">
    <citation type="submission" date="2022-11" db="EMBL/GenBank/DDBJ databases">
        <title>Spartinivicinus poritis sp. nov., isolated from scleractinian coral Porites lutea.</title>
        <authorList>
            <person name="Zhang G."/>
            <person name="Cai L."/>
            <person name="Wei Q."/>
        </authorList>
    </citation>
    <scope>NUCLEOTIDE SEQUENCE [LARGE SCALE GENOMIC DNA]</scope>
    <source>
        <strain evidence="10 11">A2-2</strain>
    </source>
</reference>
<protein>
    <submittedName>
        <fullName evidence="10">MFS transporter</fullName>
    </submittedName>
</protein>
<feature type="transmembrane region" description="Helical" evidence="8">
    <location>
        <begin position="308"/>
        <end position="329"/>
    </location>
</feature>
<proteinExistence type="predicted"/>
<feature type="transmembrane region" description="Helical" evidence="8">
    <location>
        <begin position="12"/>
        <end position="35"/>
    </location>
</feature>
<evidence type="ECO:0000256" key="8">
    <source>
        <dbReference type="SAM" id="Phobius"/>
    </source>
</evidence>
<evidence type="ECO:0000256" key="4">
    <source>
        <dbReference type="ARBA" id="ARBA00022692"/>
    </source>
</evidence>
<feature type="transmembrane region" description="Helical" evidence="8">
    <location>
        <begin position="102"/>
        <end position="122"/>
    </location>
</feature>
<accession>A0ABT5U4H5</accession>
<dbReference type="InterPro" id="IPR020846">
    <property type="entry name" value="MFS_dom"/>
</dbReference>
<dbReference type="EMBL" id="JAPMOU010000002">
    <property type="protein sequence ID" value="MDE1460876.1"/>
    <property type="molecule type" value="Genomic_DNA"/>
</dbReference>
<feature type="transmembrane region" description="Helical" evidence="8">
    <location>
        <begin position="284"/>
        <end position="302"/>
    </location>
</feature>
<gene>
    <name evidence="10" type="ORF">ORQ98_02725</name>
</gene>
<evidence type="ECO:0000256" key="3">
    <source>
        <dbReference type="ARBA" id="ARBA00022475"/>
    </source>
</evidence>
<keyword evidence="11" id="KW-1185">Reference proteome</keyword>
<feature type="domain" description="Major facilitator superfamily (MFS) profile" evidence="9">
    <location>
        <begin position="1"/>
        <end position="395"/>
    </location>
</feature>
<keyword evidence="5 8" id="KW-1133">Transmembrane helix</keyword>
<feature type="region of interest" description="Disordered" evidence="7">
    <location>
        <begin position="413"/>
        <end position="436"/>
    </location>
</feature>
<dbReference type="SUPFAM" id="SSF103473">
    <property type="entry name" value="MFS general substrate transporter"/>
    <property type="match status" value="1"/>
</dbReference>
<evidence type="ECO:0000256" key="1">
    <source>
        <dbReference type="ARBA" id="ARBA00004651"/>
    </source>
</evidence>
<evidence type="ECO:0000313" key="10">
    <source>
        <dbReference type="EMBL" id="MDE1460876.1"/>
    </source>
</evidence>
<dbReference type="PANTHER" id="PTHR43266:SF2">
    <property type="entry name" value="MAJOR FACILITATOR SUPERFAMILY (MFS) PROFILE DOMAIN-CONTAINING PROTEIN"/>
    <property type="match status" value="1"/>
</dbReference>
<comment type="caution">
    <text evidence="10">The sequence shown here is derived from an EMBL/GenBank/DDBJ whole genome shotgun (WGS) entry which is preliminary data.</text>
</comment>
<feature type="transmembrane region" description="Helical" evidence="8">
    <location>
        <begin position="219"/>
        <end position="240"/>
    </location>
</feature>
<comment type="subcellular location">
    <subcellularLocation>
        <location evidence="1">Cell membrane</location>
        <topology evidence="1">Multi-pass membrane protein</topology>
    </subcellularLocation>
</comment>
<feature type="transmembrane region" description="Helical" evidence="8">
    <location>
        <begin position="341"/>
        <end position="365"/>
    </location>
</feature>
<dbReference type="InterPro" id="IPR036259">
    <property type="entry name" value="MFS_trans_sf"/>
</dbReference>
<keyword evidence="4 8" id="KW-0812">Transmembrane</keyword>
<name>A0ABT5U4H5_9GAMM</name>
<dbReference type="PANTHER" id="PTHR43266">
    <property type="entry name" value="MACROLIDE-EFFLUX PROTEIN"/>
    <property type="match status" value="1"/>
</dbReference>
<dbReference type="CDD" id="cd06173">
    <property type="entry name" value="MFS_MefA_like"/>
    <property type="match status" value="1"/>
</dbReference>
<dbReference type="Proteomes" id="UP001528823">
    <property type="component" value="Unassembled WGS sequence"/>
</dbReference>
<feature type="transmembrane region" description="Helical" evidence="8">
    <location>
        <begin position="169"/>
        <end position="188"/>
    </location>
</feature>
<evidence type="ECO:0000256" key="5">
    <source>
        <dbReference type="ARBA" id="ARBA00022989"/>
    </source>
</evidence>
<feature type="transmembrane region" description="Helical" evidence="8">
    <location>
        <begin position="252"/>
        <end position="275"/>
    </location>
</feature>
<feature type="transmembrane region" description="Helical" evidence="8">
    <location>
        <begin position="371"/>
        <end position="391"/>
    </location>
</feature>
<evidence type="ECO:0000256" key="2">
    <source>
        <dbReference type="ARBA" id="ARBA00022448"/>
    </source>
</evidence>
<evidence type="ECO:0000256" key="6">
    <source>
        <dbReference type="ARBA" id="ARBA00023136"/>
    </source>
</evidence>
<keyword evidence="6 8" id="KW-0472">Membrane</keyword>
<evidence type="ECO:0000259" key="9">
    <source>
        <dbReference type="PROSITE" id="PS50850"/>
    </source>
</evidence>
<feature type="transmembrane region" description="Helical" evidence="8">
    <location>
        <begin position="47"/>
        <end position="70"/>
    </location>
</feature>
<dbReference type="PROSITE" id="PS50850">
    <property type="entry name" value="MFS"/>
    <property type="match status" value="1"/>
</dbReference>
<organism evidence="10 11">
    <name type="scientific">Spartinivicinus poritis</name>
    <dbReference type="NCBI Taxonomy" id="2994640"/>
    <lineage>
        <taxon>Bacteria</taxon>
        <taxon>Pseudomonadati</taxon>
        <taxon>Pseudomonadota</taxon>
        <taxon>Gammaproteobacteria</taxon>
        <taxon>Oceanospirillales</taxon>
        <taxon>Zooshikellaceae</taxon>
        <taxon>Spartinivicinus</taxon>
    </lineage>
</organism>
<feature type="transmembrane region" description="Helical" evidence="8">
    <location>
        <begin position="77"/>
        <end position="96"/>
    </location>
</feature>